<dbReference type="EMBL" id="JASCZI010001135">
    <property type="protein sequence ID" value="MED6114370.1"/>
    <property type="molecule type" value="Genomic_DNA"/>
</dbReference>
<name>A0ABU6QQV5_9FABA</name>
<gene>
    <name evidence="1" type="ORF">PIB30_079627</name>
</gene>
<feature type="non-terminal residue" evidence="1">
    <location>
        <position position="1"/>
    </location>
</feature>
<keyword evidence="2" id="KW-1185">Reference proteome</keyword>
<reference evidence="1 2" key="1">
    <citation type="journal article" date="2023" name="Plants (Basel)">
        <title>Bridging the Gap: Combining Genomics and Transcriptomics Approaches to Understand Stylosanthes scabra, an Orphan Legume from the Brazilian Caatinga.</title>
        <authorList>
            <person name="Ferreira-Neto J.R.C."/>
            <person name="da Silva M.D."/>
            <person name="Binneck E."/>
            <person name="de Melo N.F."/>
            <person name="da Silva R.H."/>
            <person name="de Melo A.L.T.M."/>
            <person name="Pandolfi V."/>
            <person name="Bustamante F.O."/>
            <person name="Brasileiro-Vidal A.C."/>
            <person name="Benko-Iseppon A.M."/>
        </authorList>
    </citation>
    <scope>NUCLEOTIDE SEQUENCE [LARGE SCALE GENOMIC DNA]</scope>
    <source>
        <tissue evidence="1">Leaves</tissue>
    </source>
</reference>
<evidence type="ECO:0000313" key="2">
    <source>
        <dbReference type="Proteomes" id="UP001341840"/>
    </source>
</evidence>
<proteinExistence type="predicted"/>
<sequence>HQHHHNNNHNSNRSRFLSGKYIFYNYTTLGSSAYGEHWHNLCRIAALDVLFTHGRDETTRLIHNLADFAEVELTSRFYGTTVTWRIWRRRSSSTRWFGVATAFWREQ</sequence>
<organism evidence="1 2">
    <name type="scientific">Stylosanthes scabra</name>
    <dbReference type="NCBI Taxonomy" id="79078"/>
    <lineage>
        <taxon>Eukaryota</taxon>
        <taxon>Viridiplantae</taxon>
        <taxon>Streptophyta</taxon>
        <taxon>Embryophyta</taxon>
        <taxon>Tracheophyta</taxon>
        <taxon>Spermatophyta</taxon>
        <taxon>Magnoliopsida</taxon>
        <taxon>eudicotyledons</taxon>
        <taxon>Gunneridae</taxon>
        <taxon>Pentapetalae</taxon>
        <taxon>rosids</taxon>
        <taxon>fabids</taxon>
        <taxon>Fabales</taxon>
        <taxon>Fabaceae</taxon>
        <taxon>Papilionoideae</taxon>
        <taxon>50 kb inversion clade</taxon>
        <taxon>dalbergioids sensu lato</taxon>
        <taxon>Dalbergieae</taxon>
        <taxon>Pterocarpus clade</taxon>
        <taxon>Stylosanthes</taxon>
    </lineage>
</organism>
<accession>A0ABU6QQV5</accession>
<comment type="caution">
    <text evidence="1">The sequence shown here is derived from an EMBL/GenBank/DDBJ whole genome shotgun (WGS) entry which is preliminary data.</text>
</comment>
<protein>
    <submittedName>
        <fullName evidence="1">Uncharacterized protein</fullName>
    </submittedName>
</protein>
<dbReference type="Proteomes" id="UP001341840">
    <property type="component" value="Unassembled WGS sequence"/>
</dbReference>
<evidence type="ECO:0000313" key="1">
    <source>
        <dbReference type="EMBL" id="MED6114370.1"/>
    </source>
</evidence>